<evidence type="ECO:0000313" key="3">
    <source>
        <dbReference type="EMBL" id="KAK1352981.1"/>
    </source>
</evidence>
<dbReference type="FunFam" id="1.10.246.90:FF:000002">
    <property type="entry name" value="U4/U6 small nuclear ribonucleoprotein Prp31"/>
    <property type="match status" value="1"/>
</dbReference>
<dbReference type="GO" id="GO:0000244">
    <property type="term" value="P:spliceosomal tri-snRNP complex assembly"/>
    <property type="evidence" value="ECO:0007669"/>
    <property type="project" value="InterPro"/>
</dbReference>
<proteinExistence type="predicted"/>
<sequence>MAYTAPNLSAMLGSAVAAKLIGAAGGLSALAEMPACNVQVLGAKRENLAGFSTVTGQFHVGYIEQTEIFQSTPPCFRMRACRLLATKSALAARVDSAGGDATGGVGSAFHEEIRKKIDKWQQPSPAKRAKPLLVPDSGPKLIY</sequence>
<dbReference type="GO" id="GO:0046540">
    <property type="term" value="C:U4/U6 x U5 tri-snRNP complex"/>
    <property type="evidence" value="ECO:0007669"/>
    <property type="project" value="InterPro"/>
</dbReference>
<dbReference type="InterPro" id="IPR027105">
    <property type="entry name" value="Prp31"/>
</dbReference>
<accession>A0AAD8LXP4</accession>
<dbReference type="InterPro" id="IPR002687">
    <property type="entry name" value="Nop_dom"/>
</dbReference>
<dbReference type="GO" id="GO:0005687">
    <property type="term" value="C:U4 snRNP"/>
    <property type="evidence" value="ECO:0007669"/>
    <property type="project" value="TreeGrafter"/>
</dbReference>
<reference evidence="3" key="1">
    <citation type="submission" date="2023-02" db="EMBL/GenBank/DDBJ databases">
        <title>Genome of toxic invasive species Heracleum sosnowskyi carries increased number of genes despite the absence of recent whole-genome duplications.</title>
        <authorList>
            <person name="Schelkunov M."/>
            <person name="Shtratnikova V."/>
            <person name="Makarenko M."/>
            <person name="Klepikova A."/>
            <person name="Omelchenko D."/>
            <person name="Novikova G."/>
            <person name="Obukhova E."/>
            <person name="Bogdanov V."/>
            <person name="Penin A."/>
            <person name="Logacheva M."/>
        </authorList>
    </citation>
    <scope>NUCLEOTIDE SEQUENCE</scope>
    <source>
        <strain evidence="3">Hsosn_3</strain>
        <tissue evidence="3">Leaf</tissue>
    </source>
</reference>
<dbReference type="SUPFAM" id="SSF89124">
    <property type="entry name" value="Nop domain"/>
    <property type="match status" value="1"/>
</dbReference>
<dbReference type="InterPro" id="IPR042239">
    <property type="entry name" value="Nop_C"/>
</dbReference>
<protein>
    <submittedName>
        <fullName evidence="3">U4/U6 small nuclear ribonucleoprotein Prp31-like protein</fullName>
    </submittedName>
</protein>
<dbReference type="Pfam" id="PF01798">
    <property type="entry name" value="Nop"/>
    <property type="match status" value="1"/>
</dbReference>
<organism evidence="3 4">
    <name type="scientific">Heracleum sosnowskyi</name>
    <dbReference type="NCBI Taxonomy" id="360622"/>
    <lineage>
        <taxon>Eukaryota</taxon>
        <taxon>Viridiplantae</taxon>
        <taxon>Streptophyta</taxon>
        <taxon>Embryophyta</taxon>
        <taxon>Tracheophyta</taxon>
        <taxon>Spermatophyta</taxon>
        <taxon>Magnoliopsida</taxon>
        <taxon>eudicotyledons</taxon>
        <taxon>Gunneridae</taxon>
        <taxon>Pentapetalae</taxon>
        <taxon>asterids</taxon>
        <taxon>campanulids</taxon>
        <taxon>Apiales</taxon>
        <taxon>Apiaceae</taxon>
        <taxon>Apioideae</taxon>
        <taxon>apioid superclade</taxon>
        <taxon>Tordylieae</taxon>
        <taxon>Tordyliinae</taxon>
        <taxon>Heracleum</taxon>
    </lineage>
</organism>
<dbReference type="PROSITE" id="PS51358">
    <property type="entry name" value="NOP"/>
    <property type="match status" value="1"/>
</dbReference>
<dbReference type="InterPro" id="IPR036070">
    <property type="entry name" value="Nop_dom_sf"/>
</dbReference>
<comment type="caution">
    <text evidence="3">The sequence shown here is derived from an EMBL/GenBank/DDBJ whole genome shotgun (WGS) entry which is preliminary data.</text>
</comment>
<dbReference type="AlphaFoldDB" id="A0AAD8LXP4"/>
<dbReference type="EMBL" id="JAUIZM010000014">
    <property type="protein sequence ID" value="KAK1352981.1"/>
    <property type="molecule type" value="Genomic_DNA"/>
</dbReference>
<dbReference type="Gene3D" id="1.10.246.90">
    <property type="entry name" value="Nop domain"/>
    <property type="match status" value="1"/>
</dbReference>
<reference evidence="3" key="2">
    <citation type="submission" date="2023-05" db="EMBL/GenBank/DDBJ databases">
        <authorList>
            <person name="Schelkunov M.I."/>
        </authorList>
    </citation>
    <scope>NUCLEOTIDE SEQUENCE</scope>
    <source>
        <strain evidence="3">Hsosn_3</strain>
        <tissue evidence="3">Leaf</tissue>
    </source>
</reference>
<dbReference type="GO" id="GO:0071011">
    <property type="term" value="C:precatalytic spliceosome"/>
    <property type="evidence" value="ECO:0007669"/>
    <property type="project" value="TreeGrafter"/>
</dbReference>
<dbReference type="Proteomes" id="UP001237642">
    <property type="component" value="Unassembled WGS sequence"/>
</dbReference>
<dbReference type="PANTHER" id="PTHR13904">
    <property type="entry name" value="PRE-MRNA SPLICING FACTOR PRP31"/>
    <property type="match status" value="1"/>
</dbReference>
<feature type="domain" description="Nop" evidence="2">
    <location>
        <begin position="4"/>
        <end position="122"/>
    </location>
</feature>
<keyword evidence="3" id="KW-0687">Ribonucleoprotein</keyword>
<evidence type="ECO:0000256" key="1">
    <source>
        <dbReference type="SAM" id="MobiDB-lite"/>
    </source>
</evidence>
<dbReference type="PANTHER" id="PTHR13904:SF0">
    <property type="entry name" value="U4_U6 SMALL NUCLEAR RIBONUCLEOPROTEIN PRP31"/>
    <property type="match status" value="1"/>
</dbReference>
<feature type="region of interest" description="Disordered" evidence="1">
    <location>
        <begin position="119"/>
        <end position="143"/>
    </location>
</feature>
<keyword evidence="4" id="KW-1185">Reference proteome</keyword>
<name>A0AAD8LXP4_9APIA</name>
<evidence type="ECO:0000313" key="4">
    <source>
        <dbReference type="Proteomes" id="UP001237642"/>
    </source>
</evidence>
<gene>
    <name evidence="3" type="ORF">POM88_052819</name>
</gene>
<evidence type="ECO:0000259" key="2">
    <source>
        <dbReference type="PROSITE" id="PS51358"/>
    </source>
</evidence>